<comment type="subunit">
    <text evidence="10">Heterotetramer composed of ParC and ParE.</text>
</comment>
<dbReference type="EMBL" id="MUTJ01000103">
    <property type="protein sequence ID" value="ONU75965.1"/>
    <property type="molecule type" value="Genomic_DNA"/>
</dbReference>
<evidence type="ECO:0000256" key="7">
    <source>
        <dbReference type="ARBA" id="ARBA00023029"/>
    </source>
</evidence>
<dbReference type="AlphaFoldDB" id="A0A1V2VTB5"/>
<evidence type="ECO:0000256" key="4">
    <source>
        <dbReference type="ARBA" id="ARBA00022741"/>
    </source>
</evidence>
<feature type="binding site" evidence="10">
    <location>
        <position position="74"/>
    </location>
    <ligand>
        <name>ATP</name>
        <dbReference type="ChEBI" id="CHEBI:30616"/>
    </ligand>
</feature>
<comment type="catalytic activity">
    <reaction evidence="1 10">
        <text>ATP-dependent breakage, passage and rejoining of double-stranded DNA.</text>
        <dbReference type="EC" id="5.6.2.2"/>
    </reaction>
</comment>
<comment type="caution">
    <text evidence="12">The sequence shown here is derived from an EMBL/GenBank/DDBJ whole genome shotgun (WGS) entry which is preliminary data.</text>
</comment>
<proteinExistence type="inferred from homology"/>
<dbReference type="SMART" id="SM00433">
    <property type="entry name" value="TOP2c"/>
    <property type="match status" value="1"/>
</dbReference>
<comment type="similarity">
    <text evidence="10">Belongs to the type II topoisomerase family. ParE type 1 subfamily.</text>
</comment>
<dbReference type="SMART" id="SM00387">
    <property type="entry name" value="HATPase_c"/>
    <property type="match status" value="1"/>
</dbReference>
<keyword evidence="8 10" id="KW-0238">DNA-binding</keyword>
<keyword evidence="4 10" id="KW-0547">Nucleotide-binding</keyword>
<dbReference type="Gene3D" id="3.30.230.10">
    <property type="match status" value="1"/>
</dbReference>
<accession>A0A1V2VTB5</accession>
<dbReference type="PROSITE" id="PS00177">
    <property type="entry name" value="TOPOISOMERASE_II"/>
    <property type="match status" value="1"/>
</dbReference>
<feature type="site" description="Interaction with DNA" evidence="10">
    <location>
        <position position="645"/>
    </location>
</feature>
<feature type="binding site" evidence="10">
    <location>
        <position position="47"/>
    </location>
    <ligand>
        <name>ATP</name>
        <dbReference type="ChEBI" id="CHEBI:30616"/>
    </ligand>
</feature>
<evidence type="ECO:0000256" key="9">
    <source>
        <dbReference type="ARBA" id="ARBA00023235"/>
    </source>
</evidence>
<dbReference type="GO" id="GO:0046872">
    <property type="term" value="F:metal ion binding"/>
    <property type="evidence" value="ECO:0007669"/>
    <property type="project" value="UniProtKB-KW"/>
</dbReference>
<evidence type="ECO:0000313" key="12">
    <source>
        <dbReference type="EMBL" id="ONU75965.1"/>
    </source>
</evidence>
<dbReference type="Gene3D" id="3.40.50.670">
    <property type="match status" value="1"/>
</dbReference>
<dbReference type="Gene3D" id="3.30.565.10">
    <property type="entry name" value="Histidine kinase-like ATPase, C-terminal domain"/>
    <property type="match status" value="1"/>
</dbReference>
<protein>
    <recommendedName>
        <fullName evidence="10">DNA topoisomerase 4 subunit B</fullName>
        <ecNumber evidence="10">5.6.2.2</ecNumber>
    </recommendedName>
    <alternativeName>
        <fullName evidence="10">Topoisomerase IV subunit B</fullName>
    </alternativeName>
</protein>
<evidence type="ECO:0000256" key="2">
    <source>
        <dbReference type="ARBA" id="ARBA00001946"/>
    </source>
</evidence>
<dbReference type="PRINTS" id="PR00418">
    <property type="entry name" value="TPI2FAMILY"/>
</dbReference>
<dbReference type="GO" id="GO:0003677">
    <property type="term" value="F:DNA binding"/>
    <property type="evidence" value="ECO:0007669"/>
    <property type="project" value="UniProtKB-UniRule"/>
</dbReference>
<feature type="domain" description="Toprim" evidence="11">
    <location>
        <begin position="429"/>
        <end position="546"/>
    </location>
</feature>
<dbReference type="RefSeq" id="WP_077020376.1">
    <property type="nucleotide sequence ID" value="NZ_CADETK010000006.1"/>
</dbReference>
<keyword evidence="3" id="KW-0479">Metal-binding</keyword>
<evidence type="ECO:0000256" key="3">
    <source>
        <dbReference type="ARBA" id="ARBA00022723"/>
    </source>
</evidence>
<dbReference type="InterPro" id="IPR006171">
    <property type="entry name" value="TOPRIM_dom"/>
</dbReference>
<dbReference type="GO" id="GO:0006265">
    <property type="term" value="P:DNA topological change"/>
    <property type="evidence" value="ECO:0007669"/>
    <property type="project" value="UniProtKB-UniRule"/>
</dbReference>
<dbReference type="GO" id="GO:0003918">
    <property type="term" value="F:DNA topoisomerase type II (double strand cut, ATP-hydrolyzing) activity"/>
    <property type="evidence" value="ECO:0007669"/>
    <property type="project" value="UniProtKB-UniRule"/>
</dbReference>
<evidence type="ECO:0000256" key="6">
    <source>
        <dbReference type="ARBA" id="ARBA00022842"/>
    </source>
</evidence>
<evidence type="ECO:0000256" key="1">
    <source>
        <dbReference type="ARBA" id="ARBA00000185"/>
    </source>
</evidence>
<dbReference type="Pfam" id="PF01751">
    <property type="entry name" value="Toprim"/>
    <property type="match status" value="1"/>
</dbReference>
<dbReference type="InterPro" id="IPR014721">
    <property type="entry name" value="Ribsml_uS5_D2-typ_fold_subgr"/>
</dbReference>
<dbReference type="InterPro" id="IPR013759">
    <property type="entry name" value="Topo_IIA_B_C"/>
</dbReference>
<dbReference type="FunFam" id="3.40.50.670:FF:000001">
    <property type="entry name" value="DNA topoisomerase 2"/>
    <property type="match status" value="1"/>
</dbReference>
<dbReference type="InterPro" id="IPR013760">
    <property type="entry name" value="Topo_IIA-like_dom_sf"/>
</dbReference>
<dbReference type="OrthoDB" id="9802808at2"/>
<dbReference type="InterPro" id="IPR005737">
    <property type="entry name" value="TopoIV_B_Gneg"/>
</dbReference>
<evidence type="ECO:0000256" key="8">
    <source>
        <dbReference type="ARBA" id="ARBA00023125"/>
    </source>
</evidence>
<dbReference type="PROSITE" id="PS50880">
    <property type="entry name" value="TOPRIM"/>
    <property type="match status" value="1"/>
</dbReference>
<dbReference type="SUPFAM" id="SSF55874">
    <property type="entry name" value="ATPase domain of HSP90 chaperone/DNA topoisomerase II/histidine kinase"/>
    <property type="match status" value="1"/>
</dbReference>
<dbReference type="InterPro" id="IPR020568">
    <property type="entry name" value="Ribosomal_Su5_D2-typ_SF"/>
</dbReference>
<dbReference type="Pfam" id="PF02518">
    <property type="entry name" value="HATPase_c"/>
    <property type="match status" value="1"/>
</dbReference>
<dbReference type="PANTHER" id="PTHR45866:SF4">
    <property type="entry name" value="DNA TOPOISOMERASE 4 SUBUNIT B"/>
    <property type="match status" value="1"/>
</dbReference>
<evidence type="ECO:0000256" key="10">
    <source>
        <dbReference type="HAMAP-Rule" id="MF_00938"/>
    </source>
</evidence>
<dbReference type="PANTHER" id="PTHR45866">
    <property type="entry name" value="DNA GYRASE/TOPOISOMERASE SUBUNIT B"/>
    <property type="match status" value="1"/>
</dbReference>
<dbReference type="InterPro" id="IPR001241">
    <property type="entry name" value="Topo_IIA"/>
</dbReference>
<comment type="function">
    <text evidence="10">Topoisomerase IV is essential for chromosome segregation. It relaxes supercoiled DNA. Performs the decatenation events required during the replication of a circular DNA molecule.</text>
</comment>
<dbReference type="GO" id="GO:0005694">
    <property type="term" value="C:chromosome"/>
    <property type="evidence" value="ECO:0007669"/>
    <property type="project" value="InterPro"/>
</dbReference>
<dbReference type="InterPro" id="IPR003594">
    <property type="entry name" value="HATPase_dom"/>
</dbReference>
<dbReference type="InterPro" id="IPR013506">
    <property type="entry name" value="Topo_IIA_bsu_dom2"/>
</dbReference>
<keyword evidence="9 10" id="KW-0413">Isomerase</keyword>
<sequence>MSTKKPSAAYSEASIKVLKGLEPVKQRPGMYTRTENPLHIIQEVIDNASDEALGGYGKQITVTLHADQSVSVEDDGRGIPFGMHPEEGVPVVEIVFTRLHAGGKFDKAAGGAYTFSGGLHGVGVSVTNALATRLDVTVWRDGKMAELGFAEGDVVKPLATQAAGRGEKKSGTRVQVWPNPKYFDSPNLPLGELQRLLRSKAVLLPGVEVVLVNEKTGERQTWKYEDGLRGYLLDEMNGSELLIPLFEGERFADSRSTDETFAEGEGASWVVAWSEEGSLVRESYVNLIPTPAGGTHESGLRDGLYQAVKSFVELHNLQPKGVKLLAEDVFARVSFVLSAKVLDPQFQGQIKERLNSRDAVKLVSSFSRPALELWLNQHVEHGKKLAELVIKQAQARTRAGQKVEKRKSSGVAVLPGKLTDCETEDVARNELFLVEGDSAGGSAKMGRDKEYQAILPLRGKVLNTWETERDRLFANNEVHDISVAIGVDPHSPDDGVDLSNLRYGKICILSDADVDGSHIQVLLLTLFFKHFPQLIERGHVYVARPPLFRVDAPARGKKPAQKLYALDDGELEAILDKLRKDGVRDTQWSISRFKGLGEMSAEQLWDTTMNPDTRRLMPVKLGELDYEATVARMTMLMGKGEAAARRGWLEEKGNDVEADI</sequence>
<reference evidence="12 13" key="1">
    <citation type="submission" date="2016-08" db="EMBL/GenBank/DDBJ databases">
        <authorList>
            <person name="Seilhamer J.J."/>
        </authorList>
    </citation>
    <scope>NUCLEOTIDE SEQUENCE [LARGE SCALE GENOMIC DNA]</scope>
    <source>
        <strain evidence="12 13">VC14762</strain>
    </source>
</reference>
<feature type="binding site" evidence="10">
    <location>
        <position position="10"/>
    </location>
    <ligand>
        <name>ATP</name>
        <dbReference type="ChEBI" id="CHEBI:30616"/>
    </ligand>
</feature>
<dbReference type="SUPFAM" id="SSF54211">
    <property type="entry name" value="Ribosomal protein S5 domain 2-like"/>
    <property type="match status" value="1"/>
</dbReference>
<keyword evidence="5 10" id="KW-0067">ATP-binding</keyword>
<feature type="site" description="Interaction with DNA" evidence="10">
    <location>
        <position position="518"/>
    </location>
</feature>
<dbReference type="PRINTS" id="PR01098">
    <property type="entry name" value="TOPISMRASE4B"/>
</dbReference>
<keyword evidence="7 10" id="KW-0799">Topoisomerase</keyword>
<dbReference type="Pfam" id="PF00204">
    <property type="entry name" value="DNA_gyraseB"/>
    <property type="match status" value="1"/>
</dbReference>
<evidence type="ECO:0000313" key="13">
    <source>
        <dbReference type="Proteomes" id="UP000188543"/>
    </source>
</evidence>
<comment type="cofactor">
    <cofactor evidence="2">
        <name>Mg(2+)</name>
        <dbReference type="ChEBI" id="CHEBI:18420"/>
    </cofactor>
</comment>
<dbReference type="Proteomes" id="UP000188543">
    <property type="component" value="Unassembled WGS sequence"/>
</dbReference>
<dbReference type="CDD" id="cd16928">
    <property type="entry name" value="HATPase_GyrB-like"/>
    <property type="match status" value="1"/>
</dbReference>
<dbReference type="Pfam" id="PF00986">
    <property type="entry name" value="DNA_gyraseB_C"/>
    <property type="match status" value="1"/>
</dbReference>
<feature type="binding site" evidence="10">
    <location>
        <begin position="118"/>
        <end position="124"/>
    </location>
    <ligand>
        <name>ATP</name>
        <dbReference type="ChEBI" id="CHEBI:30616"/>
    </ligand>
</feature>
<dbReference type="InterPro" id="IPR036890">
    <property type="entry name" value="HATPase_C_sf"/>
</dbReference>
<dbReference type="CDD" id="cd00822">
    <property type="entry name" value="TopoII_Trans_DNA_gyrase"/>
    <property type="match status" value="1"/>
</dbReference>
<feature type="binding site" evidence="10">
    <location>
        <position position="351"/>
    </location>
    <ligand>
        <name>ATP</name>
        <dbReference type="ChEBI" id="CHEBI:30616"/>
    </ligand>
</feature>
<dbReference type="SUPFAM" id="SSF56719">
    <property type="entry name" value="Type II DNA topoisomerase"/>
    <property type="match status" value="1"/>
</dbReference>
<name>A0A1V2VTB5_9BURK</name>
<evidence type="ECO:0000256" key="5">
    <source>
        <dbReference type="ARBA" id="ARBA00022840"/>
    </source>
</evidence>
<organism evidence="12 13">
    <name type="scientific">Burkholderia cenocepacia</name>
    <dbReference type="NCBI Taxonomy" id="95486"/>
    <lineage>
        <taxon>Bacteria</taxon>
        <taxon>Pseudomonadati</taxon>
        <taxon>Pseudomonadota</taxon>
        <taxon>Betaproteobacteria</taxon>
        <taxon>Burkholderiales</taxon>
        <taxon>Burkholderiaceae</taxon>
        <taxon>Burkholderia</taxon>
        <taxon>Burkholderia cepacia complex</taxon>
    </lineage>
</organism>
<dbReference type="GO" id="GO:0007059">
    <property type="term" value="P:chromosome segregation"/>
    <property type="evidence" value="ECO:0007669"/>
    <property type="project" value="UniProtKB-UniRule"/>
</dbReference>
<dbReference type="HAMAP" id="MF_00938">
    <property type="entry name" value="ParE_type1"/>
    <property type="match status" value="1"/>
</dbReference>
<dbReference type="GO" id="GO:0005524">
    <property type="term" value="F:ATP binding"/>
    <property type="evidence" value="ECO:0007669"/>
    <property type="project" value="UniProtKB-UniRule"/>
</dbReference>
<keyword evidence="6" id="KW-0460">Magnesium</keyword>
<feature type="site" description="Interaction with DNA" evidence="10">
    <location>
        <position position="463"/>
    </location>
</feature>
<evidence type="ECO:0000259" key="11">
    <source>
        <dbReference type="PROSITE" id="PS50880"/>
    </source>
</evidence>
<dbReference type="NCBIfam" id="TIGR01055">
    <property type="entry name" value="parE_Gneg"/>
    <property type="match status" value="1"/>
</dbReference>
<gene>
    <name evidence="10" type="primary">parE</name>
    <name evidence="12" type="ORF">A8E72_34545</name>
</gene>
<dbReference type="InterPro" id="IPR002288">
    <property type="entry name" value="DNA_gyrase_B_C"/>
</dbReference>
<dbReference type="InterPro" id="IPR018522">
    <property type="entry name" value="TopoIIA_CS"/>
</dbReference>
<dbReference type="EC" id="5.6.2.2" evidence="10"/>